<dbReference type="PANTHER" id="PTHR15835">
    <property type="entry name" value="NUCLEAR-INTERACTING PARTNER OF ALK"/>
    <property type="match status" value="1"/>
</dbReference>
<evidence type="ECO:0000256" key="1">
    <source>
        <dbReference type="ARBA" id="ARBA00004123"/>
    </source>
</evidence>
<keyword evidence="2" id="KW-0539">Nucleus</keyword>
<gene>
    <name evidence="4" type="ORF">GSOID_T00005573001</name>
</gene>
<dbReference type="GO" id="GO:0005634">
    <property type="term" value="C:nucleus"/>
    <property type="evidence" value="ECO:0007669"/>
    <property type="project" value="UniProtKB-SubCell"/>
</dbReference>
<reference evidence="4" key="1">
    <citation type="journal article" date="2010" name="Science">
        <title>Plasticity of animal genome architecture unmasked by rapid evolution of a pelagic tunicate.</title>
        <authorList>
            <person name="Denoeud F."/>
            <person name="Henriet S."/>
            <person name="Mungpakdee S."/>
            <person name="Aury J.M."/>
            <person name="Da Silva C."/>
            <person name="Brinkmann H."/>
            <person name="Mikhaleva J."/>
            <person name="Olsen L.C."/>
            <person name="Jubin C."/>
            <person name="Canestro C."/>
            <person name="Bouquet J.M."/>
            <person name="Danks G."/>
            <person name="Poulain J."/>
            <person name="Campsteijn C."/>
            <person name="Adamski M."/>
            <person name="Cross I."/>
            <person name="Yadetie F."/>
            <person name="Muffato M."/>
            <person name="Louis A."/>
            <person name="Butcher S."/>
            <person name="Tsagkogeorga G."/>
            <person name="Konrad A."/>
            <person name="Singh S."/>
            <person name="Jensen M.F."/>
            <person name="Cong E.H."/>
            <person name="Eikeseth-Otteraa H."/>
            <person name="Noel B."/>
            <person name="Anthouard V."/>
            <person name="Porcel B.M."/>
            <person name="Kachouri-Lafond R."/>
            <person name="Nishino A."/>
            <person name="Ugolini M."/>
            <person name="Chourrout P."/>
            <person name="Nishida H."/>
            <person name="Aasland R."/>
            <person name="Huzurbazar S."/>
            <person name="Westhof E."/>
            <person name="Delsuc F."/>
            <person name="Lehrach H."/>
            <person name="Reinhardt R."/>
            <person name="Weissenbach J."/>
            <person name="Roy S.W."/>
            <person name="Artiguenave F."/>
            <person name="Postlethwait J.H."/>
            <person name="Manak J.R."/>
            <person name="Thompson E.M."/>
            <person name="Jaillon O."/>
            <person name="Du Pasquier L."/>
            <person name="Boudinot P."/>
            <person name="Liberles D.A."/>
            <person name="Volff J.N."/>
            <person name="Philippe H."/>
            <person name="Lenhard B."/>
            <person name="Roest Crollius H."/>
            <person name="Wincker P."/>
            <person name="Chourrout D."/>
        </authorList>
    </citation>
    <scope>NUCLEOTIDE SEQUENCE [LARGE SCALE GENOMIC DNA]</scope>
</reference>
<dbReference type="InParanoid" id="E4XB56"/>
<dbReference type="GO" id="GO:0008270">
    <property type="term" value="F:zinc ion binding"/>
    <property type="evidence" value="ECO:0007669"/>
    <property type="project" value="InterPro"/>
</dbReference>
<comment type="subcellular location">
    <subcellularLocation>
        <location evidence="1">Nucleus</location>
    </subcellularLocation>
</comment>
<protein>
    <recommendedName>
        <fullName evidence="3">C3HC-type domain-containing protein</fullName>
    </recommendedName>
</protein>
<organism evidence="4">
    <name type="scientific">Oikopleura dioica</name>
    <name type="common">Tunicate</name>
    <dbReference type="NCBI Taxonomy" id="34765"/>
    <lineage>
        <taxon>Eukaryota</taxon>
        <taxon>Metazoa</taxon>
        <taxon>Chordata</taxon>
        <taxon>Tunicata</taxon>
        <taxon>Appendicularia</taxon>
        <taxon>Copelata</taxon>
        <taxon>Oikopleuridae</taxon>
        <taxon>Oikopleura</taxon>
    </lineage>
</organism>
<keyword evidence="5" id="KW-1185">Reference proteome</keyword>
<dbReference type="OrthoDB" id="614844at2759"/>
<accession>E4XB56</accession>
<name>E4XB56_OIKDI</name>
<sequence length="221" mass="25403">MSAADLIKETKTALEKFLKNLPDPKNDEMKLFDPSAIILLRTFPRYQERLATFDVTKWSGKPACLSAPFCAIYGWSCKEKDVLKCPDCGEVLLGELPARNKDFFPKKVDNLLTMLTSGHASWCEFAISHEPFEFLKKNDSPYLFKKRLQSFPKTIDFLPKVESTLSEDDKQFLGENFGIFVKNETYKNEIIELAANGWSFTIENKVELLLCEDDVRQIPER</sequence>
<evidence type="ECO:0000313" key="4">
    <source>
        <dbReference type="EMBL" id="CBY08739.1"/>
    </source>
</evidence>
<dbReference type="Pfam" id="PF07967">
    <property type="entry name" value="zf-C3HC"/>
    <property type="match status" value="1"/>
</dbReference>
<dbReference type="InterPro" id="IPR012935">
    <property type="entry name" value="NuBaID_N"/>
</dbReference>
<evidence type="ECO:0000313" key="5">
    <source>
        <dbReference type="Proteomes" id="UP000001307"/>
    </source>
</evidence>
<dbReference type="EMBL" id="FN653033">
    <property type="protein sequence ID" value="CBY08739.1"/>
    <property type="molecule type" value="Genomic_DNA"/>
</dbReference>
<dbReference type="AlphaFoldDB" id="E4XB56"/>
<dbReference type="Proteomes" id="UP000001307">
    <property type="component" value="Unassembled WGS sequence"/>
</dbReference>
<proteinExistence type="predicted"/>
<evidence type="ECO:0000259" key="3">
    <source>
        <dbReference type="Pfam" id="PF07967"/>
    </source>
</evidence>
<feature type="domain" description="C3HC-type" evidence="3">
    <location>
        <begin position="45"/>
        <end position="160"/>
    </location>
</feature>
<dbReference type="PANTHER" id="PTHR15835:SF6">
    <property type="entry name" value="ZINC FINGER C3HC-TYPE PROTEIN 1"/>
    <property type="match status" value="1"/>
</dbReference>
<evidence type="ECO:0000256" key="2">
    <source>
        <dbReference type="ARBA" id="ARBA00023242"/>
    </source>
</evidence>